<evidence type="ECO:0000313" key="3">
    <source>
        <dbReference type="Proteomes" id="UP001623348"/>
    </source>
</evidence>
<organism evidence="2 3">
    <name type="scientific">Grus japonensis</name>
    <name type="common">Japanese crane</name>
    <name type="synonym">Red-crowned crane</name>
    <dbReference type="NCBI Taxonomy" id="30415"/>
    <lineage>
        <taxon>Eukaryota</taxon>
        <taxon>Metazoa</taxon>
        <taxon>Chordata</taxon>
        <taxon>Craniata</taxon>
        <taxon>Vertebrata</taxon>
        <taxon>Euteleostomi</taxon>
        <taxon>Archelosauria</taxon>
        <taxon>Archosauria</taxon>
        <taxon>Dinosauria</taxon>
        <taxon>Saurischia</taxon>
        <taxon>Theropoda</taxon>
        <taxon>Coelurosauria</taxon>
        <taxon>Aves</taxon>
        <taxon>Neognathae</taxon>
        <taxon>Neoaves</taxon>
        <taxon>Gruiformes</taxon>
        <taxon>Gruidae</taxon>
        <taxon>Grus</taxon>
    </lineage>
</organism>
<sequence length="209" mass="24102">MNKELLGKVKQKKEAFRGWKQGQVAWEEYRETVRAARDQVRKAKALIELNLARDVKGSRKSFYMYISDKRKMRENVRILQNNAGDLVTWDMEKPEVLDEIFASVFTGKCSSHTAQVIEGKGRDWENAEPPTVGEDQIQEYLRNLMVNKSMGPDEMHPRVLRELTDEVAKPLAIIFEKSWQSNEVPTDWKKGNVTPVENKEVTGESQCDS</sequence>
<accession>A0ABC9YHS5</accession>
<dbReference type="AlphaFoldDB" id="A0ABC9YHS5"/>
<evidence type="ECO:0000313" key="2">
    <source>
        <dbReference type="EMBL" id="GAB0209623.1"/>
    </source>
</evidence>
<proteinExistence type="predicted"/>
<comment type="caution">
    <text evidence="2">The sequence shown here is derived from an EMBL/GenBank/DDBJ whole genome shotgun (WGS) entry which is preliminary data.</text>
</comment>
<dbReference type="PANTHER" id="PTHR33395:SF22">
    <property type="entry name" value="REVERSE TRANSCRIPTASE DOMAIN-CONTAINING PROTEIN"/>
    <property type="match status" value="1"/>
</dbReference>
<feature type="region of interest" description="Disordered" evidence="1">
    <location>
        <begin position="184"/>
        <end position="209"/>
    </location>
</feature>
<name>A0ABC9YHS5_GRUJA</name>
<dbReference type="PANTHER" id="PTHR33395">
    <property type="entry name" value="TRANSCRIPTASE, PUTATIVE-RELATED-RELATED"/>
    <property type="match status" value="1"/>
</dbReference>
<protein>
    <submittedName>
        <fullName evidence="2">Mitochondrial enolase superfamily member 1</fullName>
    </submittedName>
</protein>
<dbReference type="Proteomes" id="UP001623348">
    <property type="component" value="Unassembled WGS sequence"/>
</dbReference>
<reference evidence="2 3" key="1">
    <citation type="submission" date="2024-06" db="EMBL/GenBank/DDBJ databases">
        <title>The draft genome of Grus japonensis, version 3.</title>
        <authorList>
            <person name="Nabeshima K."/>
            <person name="Suzuki S."/>
            <person name="Onuma M."/>
        </authorList>
    </citation>
    <scope>NUCLEOTIDE SEQUENCE [LARGE SCALE GENOMIC DNA]</scope>
    <source>
        <strain evidence="2 3">451A</strain>
    </source>
</reference>
<gene>
    <name evidence="2" type="ORF">GRJ2_003428000</name>
</gene>
<keyword evidence="3" id="KW-1185">Reference proteome</keyword>
<evidence type="ECO:0000256" key="1">
    <source>
        <dbReference type="SAM" id="MobiDB-lite"/>
    </source>
</evidence>
<dbReference type="EMBL" id="BAAFJT010000313">
    <property type="protein sequence ID" value="GAB0209623.1"/>
    <property type="molecule type" value="Genomic_DNA"/>
</dbReference>